<feature type="region of interest" description="Disordered" evidence="1">
    <location>
        <begin position="1"/>
        <end position="32"/>
    </location>
</feature>
<sequence>MVVPGLKPVAPSTLNHRAASRDGPVERDGGGRKACHGVSVEVCDGKHGFSWGQVTYAGV</sequence>
<dbReference type="AlphaFoldDB" id="A0A699YNW3"/>
<protein>
    <submittedName>
        <fullName evidence="2">Uncharacterized protein</fullName>
    </submittedName>
</protein>
<gene>
    <name evidence="2" type="ORF">HaLaN_07571</name>
</gene>
<evidence type="ECO:0000313" key="2">
    <source>
        <dbReference type="EMBL" id="GFH11967.1"/>
    </source>
</evidence>
<evidence type="ECO:0000313" key="3">
    <source>
        <dbReference type="Proteomes" id="UP000485058"/>
    </source>
</evidence>
<organism evidence="2 3">
    <name type="scientific">Haematococcus lacustris</name>
    <name type="common">Green alga</name>
    <name type="synonym">Haematococcus pluvialis</name>
    <dbReference type="NCBI Taxonomy" id="44745"/>
    <lineage>
        <taxon>Eukaryota</taxon>
        <taxon>Viridiplantae</taxon>
        <taxon>Chlorophyta</taxon>
        <taxon>core chlorophytes</taxon>
        <taxon>Chlorophyceae</taxon>
        <taxon>CS clade</taxon>
        <taxon>Chlamydomonadales</taxon>
        <taxon>Haematococcaceae</taxon>
        <taxon>Haematococcus</taxon>
    </lineage>
</organism>
<comment type="caution">
    <text evidence="2">The sequence shown here is derived from an EMBL/GenBank/DDBJ whole genome shotgun (WGS) entry which is preliminary data.</text>
</comment>
<reference evidence="2 3" key="1">
    <citation type="submission" date="2020-02" db="EMBL/GenBank/DDBJ databases">
        <title>Draft genome sequence of Haematococcus lacustris strain NIES-144.</title>
        <authorList>
            <person name="Morimoto D."/>
            <person name="Nakagawa S."/>
            <person name="Yoshida T."/>
            <person name="Sawayama S."/>
        </authorList>
    </citation>
    <scope>NUCLEOTIDE SEQUENCE [LARGE SCALE GENOMIC DNA]</scope>
    <source>
        <strain evidence="2 3">NIES-144</strain>
    </source>
</reference>
<proteinExistence type="predicted"/>
<feature type="compositionally biased region" description="Basic and acidic residues" evidence="1">
    <location>
        <begin position="19"/>
        <end position="31"/>
    </location>
</feature>
<dbReference type="EMBL" id="BLLF01000453">
    <property type="protein sequence ID" value="GFH11967.1"/>
    <property type="molecule type" value="Genomic_DNA"/>
</dbReference>
<keyword evidence="3" id="KW-1185">Reference proteome</keyword>
<evidence type="ECO:0000256" key="1">
    <source>
        <dbReference type="SAM" id="MobiDB-lite"/>
    </source>
</evidence>
<dbReference type="Proteomes" id="UP000485058">
    <property type="component" value="Unassembled WGS sequence"/>
</dbReference>
<accession>A0A699YNW3</accession>
<name>A0A699YNW3_HAELA</name>